<keyword evidence="4" id="KW-0564">Palmitate</keyword>
<dbReference type="Gene3D" id="3.30.70.1070">
    <property type="entry name" value="Sporulation related repeat"/>
    <property type="match status" value="1"/>
</dbReference>
<dbReference type="InterPro" id="IPR036908">
    <property type="entry name" value="RlpA-like_sf"/>
</dbReference>
<keyword evidence="4" id="KW-1003">Cell membrane</keyword>
<feature type="signal peptide" evidence="6">
    <location>
        <begin position="1"/>
        <end position="24"/>
    </location>
</feature>
<evidence type="ECO:0000256" key="4">
    <source>
        <dbReference type="HAMAP-Rule" id="MF_02071"/>
    </source>
</evidence>
<sequence length="239" mass="25805">MARPQKMRSSLLLAALLLFTTACATKQAPTPVTPAKKPRPYKVLGKWYQPLGSAYGYDEVGIASWYGPKFHGKLTASGETYNMHAMTAAHKTLPLGTMVKVKHLENGKEVVLKINDRGPFVGKRIIDLSNKAAHAIGMVGTGTAKVRVTALTGKGKNSGKTLTRGDFGVQVGSFGNPTNAEHYAAKLAGRYKELPVKALRGDDGLNRVVLGRLNNREAAVDLKIRLMEDGFTSAFILEL</sequence>
<dbReference type="PROSITE" id="PS51257">
    <property type="entry name" value="PROKAR_LIPOPROTEIN"/>
    <property type="match status" value="1"/>
</dbReference>
<dbReference type="Gene3D" id="2.40.40.10">
    <property type="entry name" value="RlpA-like domain"/>
    <property type="match status" value="1"/>
</dbReference>
<gene>
    <name evidence="4" type="primary">rlpA</name>
    <name evidence="8" type="ORF">DSLASN_33110</name>
</gene>
<reference evidence="8 9" key="1">
    <citation type="submission" date="2021-02" db="EMBL/GenBank/DDBJ databases">
        <title>Complete genome of Desulfoluna sp. strain ASN36.</title>
        <authorList>
            <person name="Takahashi A."/>
            <person name="Kojima H."/>
            <person name="Fukui M."/>
        </authorList>
    </citation>
    <scope>NUCLEOTIDE SEQUENCE [LARGE SCALE GENOMIC DNA]</scope>
    <source>
        <strain evidence="8 9">ASN36</strain>
    </source>
</reference>
<dbReference type="Pfam" id="PF03330">
    <property type="entry name" value="DPBB_1"/>
    <property type="match status" value="1"/>
</dbReference>
<dbReference type="InterPro" id="IPR009009">
    <property type="entry name" value="RlpA-like_DPBB"/>
</dbReference>
<dbReference type="PROSITE" id="PS51724">
    <property type="entry name" value="SPOR"/>
    <property type="match status" value="1"/>
</dbReference>
<evidence type="ECO:0000256" key="2">
    <source>
        <dbReference type="ARBA" id="ARBA00023239"/>
    </source>
</evidence>
<evidence type="ECO:0000256" key="3">
    <source>
        <dbReference type="ARBA" id="ARBA00023316"/>
    </source>
</evidence>
<evidence type="ECO:0000256" key="5">
    <source>
        <dbReference type="RuleBase" id="RU003495"/>
    </source>
</evidence>
<comment type="function">
    <text evidence="4">Lytic transglycosylase with a strong preference for naked glycan strands that lack stem peptides.</text>
</comment>
<feature type="domain" description="SPOR" evidence="7">
    <location>
        <begin position="161"/>
        <end position="239"/>
    </location>
</feature>
<dbReference type="HAMAP" id="MF_02071">
    <property type="entry name" value="RlpA"/>
    <property type="match status" value="1"/>
</dbReference>
<evidence type="ECO:0000259" key="7">
    <source>
        <dbReference type="PROSITE" id="PS51724"/>
    </source>
</evidence>
<organism evidence="8 9">
    <name type="scientific">Desulfoluna limicola</name>
    <dbReference type="NCBI Taxonomy" id="2810562"/>
    <lineage>
        <taxon>Bacteria</taxon>
        <taxon>Pseudomonadati</taxon>
        <taxon>Thermodesulfobacteriota</taxon>
        <taxon>Desulfobacteria</taxon>
        <taxon>Desulfobacterales</taxon>
        <taxon>Desulfolunaceae</taxon>
        <taxon>Desulfoluna</taxon>
    </lineage>
</organism>
<dbReference type="EC" id="4.2.2.-" evidence="4"/>
<dbReference type="CDD" id="cd22268">
    <property type="entry name" value="DPBB_RlpA-like"/>
    <property type="match status" value="1"/>
</dbReference>
<keyword evidence="4" id="KW-0472">Membrane</keyword>
<dbReference type="InterPro" id="IPR007730">
    <property type="entry name" value="SPOR-like_dom"/>
</dbReference>
<keyword evidence="9" id="KW-1185">Reference proteome</keyword>
<dbReference type="PANTHER" id="PTHR34183">
    <property type="entry name" value="ENDOLYTIC PEPTIDOGLYCAN TRANSGLYCOSYLASE RLPA"/>
    <property type="match status" value="1"/>
</dbReference>
<keyword evidence="3 4" id="KW-0961">Cell wall biogenesis/degradation</keyword>
<dbReference type="PANTHER" id="PTHR34183:SF1">
    <property type="entry name" value="ENDOLYTIC PEPTIDOGLYCAN TRANSGLYCOSYLASE RLPA"/>
    <property type="match status" value="1"/>
</dbReference>
<proteinExistence type="inferred from homology"/>
<dbReference type="InterPro" id="IPR034718">
    <property type="entry name" value="RlpA"/>
</dbReference>
<dbReference type="SUPFAM" id="SSF50685">
    <property type="entry name" value="Barwin-like endoglucanases"/>
    <property type="match status" value="1"/>
</dbReference>
<dbReference type="InterPro" id="IPR012997">
    <property type="entry name" value="RplA"/>
</dbReference>
<protein>
    <recommendedName>
        <fullName evidence="4">Probable endolytic peptidoglycan transglycosylase RlpA</fullName>
        <ecNumber evidence="4">4.2.2.-</ecNumber>
    </recommendedName>
</protein>
<evidence type="ECO:0000313" key="8">
    <source>
        <dbReference type="EMBL" id="BCS97679.1"/>
    </source>
</evidence>
<accession>A0ABN6F687</accession>
<keyword evidence="4" id="KW-0449">Lipoprotein</keyword>
<dbReference type="RefSeq" id="WP_236889082.1">
    <property type="nucleotide sequence ID" value="NZ_AP024488.1"/>
</dbReference>
<evidence type="ECO:0000256" key="6">
    <source>
        <dbReference type="SAM" id="SignalP"/>
    </source>
</evidence>
<comment type="similarity">
    <text evidence="4 5">Belongs to the RlpA family.</text>
</comment>
<dbReference type="Proteomes" id="UP001320148">
    <property type="component" value="Chromosome"/>
</dbReference>
<comment type="subcellular location">
    <subcellularLocation>
        <location evidence="4">Cell membrane</location>
        <topology evidence="4">Lipid-anchor</topology>
    </subcellularLocation>
</comment>
<dbReference type="Pfam" id="PF05036">
    <property type="entry name" value="SPOR"/>
    <property type="match status" value="1"/>
</dbReference>
<dbReference type="EMBL" id="AP024488">
    <property type="protein sequence ID" value="BCS97679.1"/>
    <property type="molecule type" value="Genomic_DNA"/>
</dbReference>
<evidence type="ECO:0000313" key="9">
    <source>
        <dbReference type="Proteomes" id="UP001320148"/>
    </source>
</evidence>
<feature type="chain" id="PRO_5047121438" description="Probable endolytic peptidoglycan transglycosylase RlpA" evidence="6">
    <location>
        <begin position="25"/>
        <end position="239"/>
    </location>
</feature>
<dbReference type="NCBIfam" id="TIGR00413">
    <property type="entry name" value="rlpA"/>
    <property type="match status" value="1"/>
</dbReference>
<keyword evidence="1 6" id="KW-0732">Signal</keyword>
<dbReference type="SUPFAM" id="SSF110997">
    <property type="entry name" value="Sporulation related repeat"/>
    <property type="match status" value="1"/>
</dbReference>
<name>A0ABN6F687_9BACT</name>
<keyword evidence="2 4" id="KW-0456">Lyase</keyword>
<evidence type="ECO:0000256" key="1">
    <source>
        <dbReference type="ARBA" id="ARBA00022729"/>
    </source>
</evidence>
<dbReference type="InterPro" id="IPR036680">
    <property type="entry name" value="SPOR-like_sf"/>
</dbReference>